<dbReference type="Proteomes" id="UP001157109">
    <property type="component" value="Unassembled WGS sequence"/>
</dbReference>
<dbReference type="CDD" id="cd01832">
    <property type="entry name" value="SGNH_hydrolase_like_1"/>
    <property type="match status" value="1"/>
</dbReference>
<evidence type="ECO:0000259" key="1">
    <source>
        <dbReference type="Pfam" id="PF13472"/>
    </source>
</evidence>
<name>A0ABQ6HUT3_9MICO</name>
<dbReference type="InterPro" id="IPR013830">
    <property type="entry name" value="SGNH_hydro"/>
</dbReference>
<dbReference type="PANTHER" id="PTHR43784">
    <property type="entry name" value="GDSL-LIKE LIPASE/ACYLHYDROLASE, PUTATIVE (AFU_ORTHOLOGUE AFUA_2G00820)-RELATED"/>
    <property type="match status" value="1"/>
</dbReference>
<dbReference type="RefSeq" id="WP_241441544.1">
    <property type="nucleotide sequence ID" value="NZ_BSUJ01000001.1"/>
</dbReference>
<dbReference type="InterPro" id="IPR053140">
    <property type="entry name" value="GDSL_Rv0518-like"/>
</dbReference>
<dbReference type="SUPFAM" id="SSF52266">
    <property type="entry name" value="SGNH hydrolase"/>
    <property type="match status" value="1"/>
</dbReference>
<dbReference type="GO" id="GO:0016787">
    <property type="term" value="F:hydrolase activity"/>
    <property type="evidence" value="ECO:0007669"/>
    <property type="project" value="UniProtKB-KW"/>
</dbReference>
<comment type="caution">
    <text evidence="2">The sequence shown here is derived from an EMBL/GenBank/DDBJ whole genome shotgun (WGS) entry which is preliminary data.</text>
</comment>
<dbReference type="InterPro" id="IPR036514">
    <property type="entry name" value="SGNH_hydro_sf"/>
</dbReference>
<feature type="domain" description="SGNH hydrolase-type esterase" evidence="1">
    <location>
        <begin position="22"/>
        <end position="196"/>
    </location>
</feature>
<evidence type="ECO:0000313" key="2">
    <source>
        <dbReference type="EMBL" id="GMA21274.1"/>
    </source>
</evidence>
<evidence type="ECO:0000313" key="3">
    <source>
        <dbReference type="Proteomes" id="UP001157109"/>
    </source>
</evidence>
<keyword evidence="2" id="KW-0378">Hydrolase</keyword>
<sequence length="295" mass="33482">MSPQRVHRLPRSHQQRAGRFVVIGDSFSEGVGDPHLLYPNGVRGWADRLARQLGRADPDWEYVNLALRSRTLEEVARHQLEPALALRPTHLSFYAGGNDLLSLRLDVDALLTDYESVLRRLVATVPQVLVFTTFDTRTTFLLEPLRRRVLTFNDGVRQLAAQHGAQLLDHTLVREYDDPRLWAPDRIHLSAQGHKRMAALVLAELGIPHTLRLRELEPTQPRHWRRTAVDELAFVRSEVVPLVRRRVTGVRESDTMVAKWPVPVHPSDGLKRLAGSMSGAALRERSGFVQTRDLA</sequence>
<organism evidence="2 3">
    <name type="scientific">Arsenicicoccus piscis</name>
    <dbReference type="NCBI Taxonomy" id="673954"/>
    <lineage>
        <taxon>Bacteria</taxon>
        <taxon>Bacillati</taxon>
        <taxon>Actinomycetota</taxon>
        <taxon>Actinomycetes</taxon>
        <taxon>Micrococcales</taxon>
        <taxon>Intrasporangiaceae</taxon>
        <taxon>Arsenicicoccus</taxon>
    </lineage>
</organism>
<keyword evidence="3" id="KW-1185">Reference proteome</keyword>
<gene>
    <name evidence="2" type="ORF">GCM10025862_32950</name>
</gene>
<dbReference type="EMBL" id="BSUJ01000001">
    <property type="protein sequence ID" value="GMA21274.1"/>
    <property type="molecule type" value="Genomic_DNA"/>
</dbReference>
<reference evidence="3" key="1">
    <citation type="journal article" date="2019" name="Int. J. Syst. Evol. Microbiol.">
        <title>The Global Catalogue of Microorganisms (GCM) 10K type strain sequencing project: providing services to taxonomists for standard genome sequencing and annotation.</title>
        <authorList>
            <consortium name="The Broad Institute Genomics Platform"/>
            <consortium name="The Broad Institute Genome Sequencing Center for Infectious Disease"/>
            <person name="Wu L."/>
            <person name="Ma J."/>
        </authorList>
    </citation>
    <scope>NUCLEOTIDE SEQUENCE [LARGE SCALE GENOMIC DNA]</scope>
    <source>
        <strain evidence="3">NBRC 105830</strain>
    </source>
</reference>
<dbReference type="Gene3D" id="3.40.50.1110">
    <property type="entry name" value="SGNH hydrolase"/>
    <property type="match status" value="1"/>
</dbReference>
<accession>A0ABQ6HUT3</accession>
<proteinExistence type="predicted"/>
<dbReference type="PANTHER" id="PTHR43784:SF2">
    <property type="entry name" value="GDSL-LIKE LIPASE_ACYLHYDROLASE, PUTATIVE (AFU_ORTHOLOGUE AFUA_2G00820)-RELATED"/>
    <property type="match status" value="1"/>
</dbReference>
<protein>
    <submittedName>
        <fullName evidence="2">SGNH hydrolase</fullName>
    </submittedName>
</protein>
<dbReference type="Pfam" id="PF13472">
    <property type="entry name" value="Lipase_GDSL_2"/>
    <property type="match status" value="1"/>
</dbReference>